<evidence type="ECO:0000313" key="4">
    <source>
        <dbReference type="Proteomes" id="UP000226525"/>
    </source>
</evidence>
<dbReference type="Proteomes" id="UP000226525">
    <property type="component" value="Unassembled WGS sequence"/>
</dbReference>
<comment type="caution">
    <text evidence="3">The sequence shown here is derived from an EMBL/GenBank/DDBJ whole genome shotgun (WGS) entry which is preliminary data.</text>
</comment>
<name>A0A2D6YGF9_9DELT</name>
<keyword evidence="1" id="KW-0732">Signal</keyword>
<accession>A0A2D6YGF9</accession>
<reference evidence="4" key="1">
    <citation type="submission" date="2017-09" db="EMBL/GenBank/DDBJ databases">
        <title>The Reconstruction of 2,631 Draft Metagenome-Assembled Genomes from the Global Oceans.</title>
        <authorList>
            <person name="Tully B.J."/>
            <person name="Graham E.D."/>
            <person name="Heidelberg J.F."/>
        </authorList>
    </citation>
    <scope>NUCLEOTIDE SEQUENCE [LARGE SCALE GENOMIC DNA]</scope>
</reference>
<feature type="domain" description="Organic solvent tolerance-like N-terminal" evidence="2">
    <location>
        <begin position="257"/>
        <end position="358"/>
    </location>
</feature>
<dbReference type="InterPro" id="IPR005653">
    <property type="entry name" value="OstA-like_N"/>
</dbReference>
<dbReference type="Gene3D" id="2.60.450.10">
    <property type="entry name" value="Lipopolysaccharide (LPS) transport protein A like domain"/>
    <property type="match status" value="1"/>
</dbReference>
<proteinExistence type="predicted"/>
<gene>
    <name evidence="3" type="ORF">CMN54_02070</name>
</gene>
<dbReference type="Pfam" id="PF03968">
    <property type="entry name" value="LptD_N"/>
    <property type="match status" value="1"/>
</dbReference>
<sequence length="392" mass="44729">MIRFRISLLSLIFCCLTNFVWAQGSNAYELSGNTLIHLRQAGLPLEILRDLQSLVGIRFDAKEDLRAALQKLPHSPTTEALEQIEQFAEMRRLQLQAQEFSGDQKKGELVFRGEVQGELPREQLRFSSELLNLVRQENYEKMRSEGSVEVEQWDRTLQAGFLFYERVEEGFANEDIRGPAQILRFNEEFRASAKQGKISGNLMQADLLRQQVLLQGRSEAEPARMELDLDEFRRQQAFNRLEELPPTSDSPETVTLQAAQATLNNQVRRLLLEGAVELFKSPEQLRIYGDRVQVEFDATQQIQTVYAERAVCFEQPGRVARADSVRIEQATQLILLEGNAQVQTDQYNLQGESIKLYMDVSQGVAQGDDNSPIRVTILMDQPNSASNAFRCR</sequence>
<feature type="chain" id="PRO_5015003735" description="Organic solvent tolerance-like N-terminal domain-containing protein" evidence="1">
    <location>
        <begin position="23"/>
        <end position="392"/>
    </location>
</feature>
<evidence type="ECO:0000313" key="3">
    <source>
        <dbReference type="EMBL" id="MAH62240.1"/>
    </source>
</evidence>
<protein>
    <recommendedName>
        <fullName evidence="2">Organic solvent tolerance-like N-terminal domain-containing protein</fullName>
    </recommendedName>
</protein>
<dbReference type="AlphaFoldDB" id="A0A2D6YGF9"/>
<feature type="signal peptide" evidence="1">
    <location>
        <begin position="1"/>
        <end position="22"/>
    </location>
</feature>
<evidence type="ECO:0000256" key="1">
    <source>
        <dbReference type="SAM" id="SignalP"/>
    </source>
</evidence>
<dbReference type="EMBL" id="NZEX01000020">
    <property type="protein sequence ID" value="MAH62240.1"/>
    <property type="molecule type" value="Genomic_DNA"/>
</dbReference>
<evidence type="ECO:0000259" key="2">
    <source>
        <dbReference type="Pfam" id="PF03968"/>
    </source>
</evidence>
<organism evidence="3 4">
    <name type="scientific">SAR324 cluster bacterium</name>
    <dbReference type="NCBI Taxonomy" id="2024889"/>
    <lineage>
        <taxon>Bacteria</taxon>
        <taxon>Deltaproteobacteria</taxon>
        <taxon>SAR324 cluster</taxon>
    </lineage>
</organism>